<organism evidence="1 2">
    <name type="scientific">Guptibacillus hwajinpoensis</name>
    <dbReference type="NCBI Taxonomy" id="208199"/>
    <lineage>
        <taxon>Bacteria</taxon>
        <taxon>Bacillati</taxon>
        <taxon>Bacillota</taxon>
        <taxon>Bacilli</taxon>
        <taxon>Bacillales</taxon>
        <taxon>Guptibacillaceae</taxon>
        <taxon>Guptibacillus</taxon>
    </lineage>
</organism>
<proteinExistence type="predicted"/>
<dbReference type="GO" id="GO:0005524">
    <property type="term" value="F:ATP binding"/>
    <property type="evidence" value="ECO:0007669"/>
    <property type="project" value="UniProtKB-KW"/>
</dbReference>
<dbReference type="EMBL" id="LELK01000004">
    <property type="protein sequence ID" value="KMM36723.1"/>
    <property type="molecule type" value="Genomic_DNA"/>
</dbReference>
<dbReference type="AlphaFoldDB" id="A0A0J6CU53"/>
<dbReference type="Proteomes" id="UP000035996">
    <property type="component" value="Unassembled WGS sequence"/>
</dbReference>
<name>A0A0J6CU53_9BACL</name>
<dbReference type="RefSeq" id="WP_048311434.1">
    <property type="nucleotide sequence ID" value="NZ_CP119526.1"/>
</dbReference>
<dbReference type="PATRIC" id="fig|157733.3.peg.489"/>
<comment type="caution">
    <text evidence="1">The sequence shown here is derived from an EMBL/GenBank/DDBJ whole genome shotgun (WGS) entry which is preliminary data.</text>
</comment>
<keyword evidence="2" id="KW-1185">Reference proteome</keyword>
<reference evidence="1" key="1">
    <citation type="submission" date="2015-06" db="EMBL/GenBank/DDBJ databases">
        <authorList>
            <person name="Liu B."/>
            <person name="Wang J."/>
            <person name="Zhu Y."/>
            <person name="Liu G."/>
            <person name="Chen Q."/>
            <person name="Zheng C."/>
            <person name="Che J."/>
            <person name="Ge C."/>
            <person name="Shi H."/>
            <person name="Pan Z."/>
            <person name="Liu X."/>
        </authorList>
    </citation>
    <scope>NUCLEOTIDE SEQUENCE [LARGE SCALE GENOMIC DNA]</scope>
    <source>
        <strain evidence="1">DSM 16346</strain>
    </source>
</reference>
<sequence length="244" mass="26605">MRDATVIPLGDQYLVIASDNSGGIGRKEHDIVQVPYDLVSYYSFRVAVMECLSLGATPSSVVMHNFCGDSEWATLVSGVERGIREIGLSDTTITGSSETNMPLLQSALGVVVIGKKETNELADIRIGELKFAVIGEPLVGEEVVSQESVIAPLLLFRWMCEQEGVRGVIPVGSKGILYELNQLVSSSVHIEEEMVTVDLDLHKSAGPSTCFIVAYDEAVHEQVKDEAGSHFYQIEVEIEEESEK</sequence>
<gene>
    <name evidence="1" type="ORF">AB986_12315</name>
</gene>
<dbReference type="OrthoDB" id="9805740at2"/>
<dbReference type="STRING" id="157733.AB986_12315"/>
<evidence type="ECO:0000313" key="1">
    <source>
        <dbReference type="EMBL" id="KMM36723.1"/>
    </source>
</evidence>
<protein>
    <submittedName>
        <fullName evidence="1">ATP-binding domain of ThiL/HypE-like (N-terminal domain) family protein</fullName>
    </submittedName>
</protein>
<evidence type="ECO:0000313" key="2">
    <source>
        <dbReference type="Proteomes" id="UP000035996"/>
    </source>
</evidence>
<accession>A0A0J6CU53</accession>